<comment type="caution">
    <text evidence="2">The sequence shown here is derived from an EMBL/GenBank/DDBJ whole genome shotgun (WGS) entry which is preliminary data.</text>
</comment>
<dbReference type="GO" id="GO:0000172">
    <property type="term" value="C:ribonuclease MRP complex"/>
    <property type="evidence" value="ECO:0007669"/>
    <property type="project" value="TreeGrafter"/>
</dbReference>
<protein>
    <submittedName>
        <fullName evidence="2">Uncharacterized protein</fullName>
    </submittedName>
</protein>
<dbReference type="PANTHER" id="PTHR28272:SF1">
    <property type="entry name" value="RIBONUCLEASES P_MRP PROTEIN SUBUNIT POP3"/>
    <property type="match status" value="1"/>
</dbReference>
<feature type="compositionally biased region" description="Low complexity" evidence="1">
    <location>
        <begin position="411"/>
        <end position="423"/>
    </location>
</feature>
<gene>
    <name evidence="2" type="ORF">BG011_008640</name>
</gene>
<dbReference type="GO" id="GO:0034965">
    <property type="term" value="P:intronic box C/D snoRNA processing"/>
    <property type="evidence" value="ECO:0007669"/>
    <property type="project" value="TreeGrafter"/>
</dbReference>
<dbReference type="Pfam" id="PF08228">
    <property type="entry name" value="RNase_P_pop3"/>
    <property type="match status" value="1"/>
</dbReference>
<dbReference type="GO" id="GO:0005829">
    <property type="term" value="C:cytosol"/>
    <property type="evidence" value="ECO:0007669"/>
    <property type="project" value="TreeGrafter"/>
</dbReference>
<feature type="compositionally biased region" description="Low complexity" evidence="1">
    <location>
        <begin position="362"/>
        <end position="371"/>
    </location>
</feature>
<dbReference type="GO" id="GO:0005655">
    <property type="term" value="C:nucleolar ribonuclease P complex"/>
    <property type="evidence" value="ECO:0007669"/>
    <property type="project" value="TreeGrafter"/>
</dbReference>
<keyword evidence="3" id="KW-1185">Reference proteome</keyword>
<evidence type="ECO:0000313" key="2">
    <source>
        <dbReference type="EMBL" id="KAG0250143.1"/>
    </source>
</evidence>
<feature type="compositionally biased region" description="Low complexity" evidence="1">
    <location>
        <begin position="431"/>
        <end position="447"/>
    </location>
</feature>
<reference evidence="2" key="1">
    <citation type="journal article" date="2020" name="Fungal Divers.">
        <title>Resolving the Mortierellaceae phylogeny through synthesis of multi-gene phylogenetics and phylogenomics.</title>
        <authorList>
            <person name="Vandepol N."/>
            <person name="Liber J."/>
            <person name="Desiro A."/>
            <person name="Na H."/>
            <person name="Kennedy M."/>
            <person name="Barry K."/>
            <person name="Grigoriev I.V."/>
            <person name="Miller A.N."/>
            <person name="O'Donnell K."/>
            <person name="Stajich J.E."/>
            <person name="Bonito G."/>
        </authorList>
    </citation>
    <scope>NUCLEOTIDE SEQUENCE</scope>
    <source>
        <strain evidence="2">KOD948</strain>
    </source>
</reference>
<feature type="compositionally biased region" description="Low complexity" evidence="1">
    <location>
        <begin position="155"/>
        <end position="170"/>
    </location>
</feature>
<evidence type="ECO:0000313" key="3">
    <source>
        <dbReference type="Proteomes" id="UP000726737"/>
    </source>
</evidence>
<sequence>MSSNQKQKQGKGGGGGAAKHSGGMRAEAKKMKVVFKNVLNTPFNIPWYELVSERYELFMDLIRLLELALTDWVFNAFRPVVSNKDNTIVLNALCDLMKPIRDYHNIPSNKPVSKKDMRTRKKATQSSQQDTPKAPKPNTALAEVSHDSQAPSLIPTQPSTTPSEPPSAAAFDSVSQPSQTPAPLILKSTTIGINAVTKSLERSIQDIKTYPPPKAIFLCKGDLQPAHLYNHLGPMTAMLPDILLFPLMKSAEKRLSEALGMQAVGALAIHFQQEPKQQDKGAGVGAKDEESRNIEDLIMILSRMVEPMIVPWLPKVKPLPEPKTKPATTPTAKDKYINTQVTVPTKEKTEAGITEIGERAVKTSSSASAKPTADESIKSSASWIPTNIKTVRTEMPIIVKSQKPPAALSDKQNQAGSNKNKNNNGKRKDSQQPAQQQQQQQQTQPTQNKVKKHPASSAPDLEADRGKGKKPKIG</sequence>
<dbReference type="EMBL" id="JAAAJA010000721">
    <property type="protein sequence ID" value="KAG0250143.1"/>
    <property type="molecule type" value="Genomic_DNA"/>
</dbReference>
<evidence type="ECO:0000256" key="1">
    <source>
        <dbReference type="SAM" id="MobiDB-lite"/>
    </source>
</evidence>
<proteinExistence type="predicted"/>
<dbReference type="PANTHER" id="PTHR28272">
    <property type="entry name" value="RIBONUCLEASES P/MRP PROTEIN SUBUNIT POP3"/>
    <property type="match status" value="1"/>
</dbReference>
<dbReference type="Proteomes" id="UP000726737">
    <property type="component" value="Unassembled WGS sequence"/>
</dbReference>
<organism evidence="2 3">
    <name type="scientific">Mortierella polycephala</name>
    <dbReference type="NCBI Taxonomy" id="41804"/>
    <lineage>
        <taxon>Eukaryota</taxon>
        <taxon>Fungi</taxon>
        <taxon>Fungi incertae sedis</taxon>
        <taxon>Mucoromycota</taxon>
        <taxon>Mortierellomycotina</taxon>
        <taxon>Mortierellomycetes</taxon>
        <taxon>Mortierellales</taxon>
        <taxon>Mortierellaceae</taxon>
        <taxon>Mortierella</taxon>
    </lineage>
</organism>
<dbReference type="GO" id="GO:0006364">
    <property type="term" value="P:rRNA processing"/>
    <property type="evidence" value="ECO:0007669"/>
    <property type="project" value="InterPro"/>
</dbReference>
<name>A0A9P6PQS8_9FUNG</name>
<dbReference type="GO" id="GO:0000171">
    <property type="term" value="F:ribonuclease MRP activity"/>
    <property type="evidence" value="ECO:0007669"/>
    <property type="project" value="TreeGrafter"/>
</dbReference>
<dbReference type="GO" id="GO:0004526">
    <property type="term" value="F:ribonuclease P activity"/>
    <property type="evidence" value="ECO:0007669"/>
    <property type="project" value="TreeGrafter"/>
</dbReference>
<feature type="compositionally biased region" description="Polar residues" evidence="1">
    <location>
        <begin position="173"/>
        <end position="182"/>
    </location>
</feature>
<dbReference type="InterPro" id="IPR013241">
    <property type="entry name" value="RNase_P_Pop3"/>
</dbReference>
<dbReference type="OrthoDB" id="20109at2759"/>
<feature type="region of interest" description="Disordered" evidence="1">
    <location>
        <begin position="404"/>
        <end position="474"/>
    </location>
</feature>
<feature type="region of interest" description="Disordered" evidence="1">
    <location>
        <begin position="104"/>
        <end position="182"/>
    </location>
</feature>
<accession>A0A9P6PQS8</accession>
<feature type="region of interest" description="Disordered" evidence="1">
    <location>
        <begin position="360"/>
        <end position="379"/>
    </location>
</feature>
<dbReference type="AlphaFoldDB" id="A0A9P6PQS8"/>
<feature type="region of interest" description="Disordered" evidence="1">
    <location>
        <begin position="1"/>
        <end position="23"/>
    </location>
</feature>
<dbReference type="GO" id="GO:0008033">
    <property type="term" value="P:tRNA processing"/>
    <property type="evidence" value="ECO:0007669"/>
    <property type="project" value="InterPro"/>
</dbReference>